<dbReference type="Proteomes" id="UP000325315">
    <property type="component" value="Unassembled WGS sequence"/>
</dbReference>
<protein>
    <submittedName>
        <fullName evidence="2">Ferrochelatase</fullName>
    </submittedName>
</protein>
<feature type="compositionally biased region" description="Basic and acidic residues" evidence="1">
    <location>
        <begin position="1"/>
        <end position="10"/>
    </location>
</feature>
<keyword evidence="3" id="KW-1185">Reference proteome</keyword>
<dbReference type="EMBL" id="SMMG02000006">
    <property type="protein sequence ID" value="KAA3469693.1"/>
    <property type="molecule type" value="Genomic_DNA"/>
</dbReference>
<proteinExistence type="predicted"/>
<gene>
    <name evidence="2" type="ORF">EPI10_015456</name>
</gene>
<reference evidence="2" key="1">
    <citation type="submission" date="2019-08" db="EMBL/GenBank/DDBJ databases">
        <authorList>
            <person name="Liu F."/>
        </authorList>
    </citation>
    <scope>NUCLEOTIDE SEQUENCE [LARGE SCALE GENOMIC DNA]</scope>
    <source>
        <strain evidence="2">PA1801</strain>
        <tissue evidence="2">Leaf</tissue>
    </source>
</reference>
<name>A0A5B6VKU6_9ROSI</name>
<feature type="compositionally biased region" description="Low complexity" evidence="1">
    <location>
        <begin position="11"/>
        <end position="20"/>
    </location>
</feature>
<organism evidence="2 3">
    <name type="scientific">Gossypium australe</name>
    <dbReference type="NCBI Taxonomy" id="47621"/>
    <lineage>
        <taxon>Eukaryota</taxon>
        <taxon>Viridiplantae</taxon>
        <taxon>Streptophyta</taxon>
        <taxon>Embryophyta</taxon>
        <taxon>Tracheophyta</taxon>
        <taxon>Spermatophyta</taxon>
        <taxon>Magnoliopsida</taxon>
        <taxon>eudicotyledons</taxon>
        <taxon>Gunneridae</taxon>
        <taxon>Pentapetalae</taxon>
        <taxon>rosids</taxon>
        <taxon>malvids</taxon>
        <taxon>Malvales</taxon>
        <taxon>Malvaceae</taxon>
        <taxon>Malvoideae</taxon>
        <taxon>Gossypium</taxon>
    </lineage>
</organism>
<feature type="region of interest" description="Disordered" evidence="1">
    <location>
        <begin position="1"/>
        <end position="32"/>
    </location>
</feature>
<evidence type="ECO:0000256" key="1">
    <source>
        <dbReference type="SAM" id="MobiDB-lite"/>
    </source>
</evidence>
<sequence>MDPDPDRTAADDAASNAPAPTQGTVPVDSRLETLGPGEEAREAFLHMMSNWYTDYIRANSNAQPPPPLPIPQPAPVTHQVVEVMRRERPLVNKIRK</sequence>
<dbReference type="AlphaFoldDB" id="A0A5B6VKU6"/>
<accession>A0A5B6VKU6</accession>
<comment type="caution">
    <text evidence="2">The sequence shown here is derived from an EMBL/GenBank/DDBJ whole genome shotgun (WGS) entry which is preliminary data.</text>
</comment>
<evidence type="ECO:0000313" key="2">
    <source>
        <dbReference type="EMBL" id="KAA3469693.1"/>
    </source>
</evidence>
<evidence type="ECO:0000313" key="3">
    <source>
        <dbReference type="Proteomes" id="UP000325315"/>
    </source>
</evidence>